<gene>
    <name evidence="1" type="ORF">ACFOMP_07370</name>
</gene>
<protein>
    <submittedName>
        <fullName evidence="1">Uncharacterized protein</fullName>
    </submittedName>
</protein>
<comment type="caution">
    <text evidence="1">The sequence shown here is derived from an EMBL/GenBank/DDBJ whole genome shotgun (WGS) entry which is preliminary data.</text>
</comment>
<evidence type="ECO:0000313" key="1">
    <source>
        <dbReference type="EMBL" id="MFC3569266.1"/>
    </source>
</evidence>
<dbReference type="RefSeq" id="WP_379029024.1">
    <property type="nucleotide sequence ID" value="NZ_JBHRXE010000016.1"/>
</dbReference>
<name>A0ABV7RZ05_9RHOB</name>
<proteinExistence type="predicted"/>
<sequence length="72" mass="7819">MVLPCLLALRLSFAHGIRREEQPWLFLLLVGLTVGRSFLGVCEGFTSSFALPASACGLVAPLLYACLSKWAH</sequence>
<dbReference type="Proteomes" id="UP001595596">
    <property type="component" value="Unassembled WGS sequence"/>
</dbReference>
<organism evidence="1 2">
    <name type="scientific">Paracoccus simplex</name>
    <dbReference type="NCBI Taxonomy" id="2086346"/>
    <lineage>
        <taxon>Bacteria</taxon>
        <taxon>Pseudomonadati</taxon>
        <taxon>Pseudomonadota</taxon>
        <taxon>Alphaproteobacteria</taxon>
        <taxon>Rhodobacterales</taxon>
        <taxon>Paracoccaceae</taxon>
        <taxon>Paracoccus</taxon>
    </lineage>
</organism>
<evidence type="ECO:0000313" key="2">
    <source>
        <dbReference type="Proteomes" id="UP001595596"/>
    </source>
</evidence>
<reference evidence="2" key="1">
    <citation type="journal article" date="2019" name="Int. J. Syst. Evol. Microbiol.">
        <title>The Global Catalogue of Microorganisms (GCM) 10K type strain sequencing project: providing services to taxonomists for standard genome sequencing and annotation.</title>
        <authorList>
            <consortium name="The Broad Institute Genomics Platform"/>
            <consortium name="The Broad Institute Genome Sequencing Center for Infectious Disease"/>
            <person name="Wu L."/>
            <person name="Ma J."/>
        </authorList>
    </citation>
    <scope>NUCLEOTIDE SEQUENCE [LARGE SCALE GENOMIC DNA]</scope>
    <source>
        <strain evidence="2">VKM B-3226</strain>
    </source>
</reference>
<accession>A0ABV7RZ05</accession>
<keyword evidence="2" id="KW-1185">Reference proteome</keyword>
<dbReference type="EMBL" id="JBHRXE010000016">
    <property type="protein sequence ID" value="MFC3569266.1"/>
    <property type="molecule type" value="Genomic_DNA"/>
</dbReference>